<proteinExistence type="predicted"/>
<name>A0A0C9ZF10_9AGAM</name>
<dbReference type="InParanoid" id="A0A0C9ZF10"/>
<feature type="signal peptide" evidence="2">
    <location>
        <begin position="1"/>
        <end position="19"/>
    </location>
</feature>
<dbReference type="Proteomes" id="UP000054485">
    <property type="component" value="Unassembled WGS sequence"/>
</dbReference>
<feature type="chain" id="PRO_5002206801" evidence="2">
    <location>
        <begin position="20"/>
        <end position="69"/>
    </location>
</feature>
<gene>
    <name evidence="3" type="ORF">CY34DRAFT_811631</name>
</gene>
<evidence type="ECO:0000256" key="2">
    <source>
        <dbReference type="SAM" id="SignalP"/>
    </source>
</evidence>
<dbReference type="HOGENOM" id="CLU_2777621_0_0_1"/>
<keyword evidence="2" id="KW-0732">Signal</keyword>
<dbReference type="AlphaFoldDB" id="A0A0C9ZF10"/>
<accession>A0A0C9ZF10</accession>
<feature type="region of interest" description="Disordered" evidence="1">
    <location>
        <begin position="42"/>
        <end position="69"/>
    </location>
</feature>
<reference evidence="3 4" key="1">
    <citation type="submission" date="2014-04" db="EMBL/GenBank/DDBJ databases">
        <authorList>
            <consortium name="DOE Joint Genome Institute"/>
            <person name="Kuo A."/>
            <person name="Ruytinx J."/>
            <person name="Rineau F."/>
            <person name="Colpaert J."/>
            <person name="Kohler A."/>
            <person name="Nagy L.G."/>
            <person name="Floudas D."/>
            <person name="Copeland A."/>
            <person name="Barry K.W."/>
            <person name="Cichocki N."/>
            <person name="Veneault-Fourrey C."/>
            <person name="LaButti K."/>
            <person name="Lindquist E.A."/>
            <person name="Lipzen A."/>
            <person name="Lundell T."/>
            <person name="Morin E."/>
            <person name="Murat C."/>
            <person name="Sun H."/>
            <person name="Tunlid A."/>
            <person name="Henrissat B."/>
            <person name="Grigoriev I.V."/>
            <person name="Hibbett D.S."/>
            <person name="Martin F."/>
            <person name="Nordberg H.P."/>
            <person name="Cantor M.N."/>
            <person name="Hua S.X."/>
        </authorList>
    </citation>
    <scope>NUCLEOTIDE SEQUENCE [LARGE SCALE GENOMIC DNA]</scope>
    <source>
        <strain evidence="3 4">UH-Slu-Lm8-n1</strain>
    </source>
</reference>
<evidence type="ECO:0000313" key="3">
    <source>
        <dbReference type="EMBL" id="KIK36050.1"/>
    </source>
</evidence>
<feature type="compositionally biased region" description="Basic and acidic residues" evidence="1">
    <location>
        <begin position="58"/>
        <end position="69"/>
    </location>
</feature>
<sequence length="69" mass="7725">MHLSYILTTLMSFIVIAAAYPTPGPISNSLAVREELARYVNTSYRAPDDPPSPPQLDDPDKIDEPNWHD</sequence>
<dbReference type="EMBL" id="KN835565">
    <property type="protein sequence ID" value="KIK36050.1"/>
    <property type="molecule type" value="Genomic_DNA"/>
</dbReference>
<dbReference type="OrthoDB" id="2671614at2759"/>
<protein>
    <submittedName>
        <fullName evidence="3">Uncharacterized protein</fullName>
    </submittedName>
</protein>
<reference evidence="4" key="2">
    <citation type="submission" date="2015-01" db="EMBL/GenBank/DDBJ databases">
        <title>Evolutionary Origins and Diversification of the Mycorrhizal Mutualists.</title>
        <authorList>
            <consortium name="DOE Joint Genome Institute"/>
            <consortium name="Mycorrhizal Genomics Consortium"/>
            <person name="Kohler A."/>
            <person name="Kuo A."/>
            <person name="Nagy L.G."/>
            <person name="Floudas D."/>
            <person name="Copeland A."/>
            <person name="Barry K.W."/>
            <person name="Cichocki N."/>
            <person name="Veneault-Fourrey C."/>
            <person name="LaButti K."/>
            <person name="Lindquist E.A."/>
            <person name="Lipzen A."/>
            <person name="Lundell T."/>
            <person name="Morin E."/>
            <person name="Murat C."/>
            <person name="Riley R."/>
            <person name="Ohm R."/>
            <person name="Sun H."/>
            <person name="Tunlid A."/>
            <person name="Henrissat B."/>
            <person name="Grigoriev I.V."/>
            <person name="Hibbett D.S."/>
            <person name="Martin F."/>
        </authorList>
    </citation>
    <scope>NUCLEOTIDE SEQUENCE [LARGE SCALE GENOMIC DNA]</scope>
    <source>
        <strain evidence="4">UH-Slu-Lm8-n1</strain>
    </source>
</reference>
<organism evidence="3 4">
    <name type="scientific">Suillus luteus UH-Slu-Lm8-n1</name>
    <dbReference type="NCBI Taxonomy" id="930992"/>
    <lineage>
        <taxon>Eukaryota</taxon>
        <taxon>Fungi</taxon>
        <taxon>Dikarya</taxon>
        <taxon>Basidiomycota</taxon>
        <taxon>Agaricomycotina</taxon>
        <taxon>Agaricomycetes</taxon>
        <taxon>Agaricomycetidae</taxon>
        <taxon>Boletales</taxon>
        <taxon>Suillineae</taxon>
        <taxon>Suillaceae</taxon>
        <taxon>Suillus</taxon>
    </lineage>
</organism>
<evidence type="ECO:0000256" key="1">
    <source>
        <dbReference type="SAM" id="MobiDB-lite"/>
    </source>
</evidence>
<evidence type="ECO:0000313" key="4">
    <source>
        <dbReference type="Proteomes" id="UP000054485"/>
    </source>
</evidence>
<keyword evidence="4" id="KW-1185">Reference proteome</keyword>